<evidence type="ECO:0000313" key="3">
    <source>
        <dbReference type="Proteomes" id="UP001140560"/>
    </source>
</evidence>
<accession>A0A9W8Y125</accession>
<protein>
    <submittedName>
        <fullName evidence="2">Uncharacterized protein</fullName>
    </submittedName>
</protein>
<comment type="caution">
    <text evidence="2">The sequence shown here is derived from an EMBL/GenBank/DDBJ whole genome shotgun (WGS) entry which is preliminary data.</text>
</comment>
<gene>
    <name evidence="2" type="ORF">N0V83_008637</name>
</gene>
<dbReference type="AlphaFoldDB" id="A0A9W8Y125"/>
<name>A0A9W8Y125_9PLEO</name>
<evidence type="ECO:0000313" key="2">
    <source>
        <dbReference type="EMBL" id="KAJ4365021.1"/>
    </source>
</evidence>
<feature type="region of interest" description="Disordered" evidence="1">
    <location>
        <begin position="1"/>
        <end position="21"/>
    </location>
</feature>
<proteinExistence type="predicted"/>
<sequence>MSSSASATAAPPLPPPPFFGGLSQPRVGFSSGVSEGQALADAFYRLTDDAQTVVAGFANQDLLGIYRLTDEEQTAVVRFVAEELRPRGLWG</sequence>
<evidence type="ECO:0000256" key="1">
    <source>
        <dbReference type="SAM" id="MobiDB-lite"/>
    </source>
</evidence>
<dbReference type="Proteomes" id="UP001140560">
    <property type="component" value="Unassembled WGS sequence"/>
</dbReference>
<organism evidence="2 3">
    <name type="scientific">Neocucurbitaria cava</name>
    <dbReference type="NCBI Taxonomy" id="798079"/>
    <lineage>
        <taxon>Eukaryota</taxon>
        <taxon>Fungi</taxon>
        <taxon>Dikarya</taxon>
        <taxon>Ascomycota</taxon>
        <taxon>Pezizomycotina</taxon>
        <taxon>Dothideomycetes</taxon>
        <taxon>Pleosporomycetidae</taxon>
        <taxon>Pleosporales</taxon>
        <taxon>Pleosporineae</taxon>
        <taxon>Cucurbitariaceae</taxon>
        <taxon>Neocucurbitaria</taxon>
    </lineage>
</organism>
<keyword evidence="3" id="KW-1185">Reference proteome</keyword>
<reference evidence="2" key="1">
    <citation type="submission" date="2022-10" db="EMBL/GenBank/DDBJ databases">
        <title>Tapping the CABI collections for fungal endophytes: first genome assemblies for Collariella, Neodidymelliopsis, Ascochyta clinopodiicola, Didymella pomorum, Didymosphaeria variabile, Neocosmospora piperis and Neocucurbitaria cava.</title>
        <authorList>
            <person name="Hill R."/>
        </authorList>
    </citation>
    <scope>NUCLEOTIDE SEQUENCE</scope>
    <source>
        <strain evidence="2">IMI 356814</strain>
    </source>
</reference>
<feature type="compositionally biased region" description="Low complexity" evidence="1">
    <location>
        <begin position="1"/>
        <end position="10"/>
    </location>
</feature>
<dbReference type="EMBL" id="JAPEUY010000016">
    <property type="protein sequence ID" value="KAJ4365021.1"/>
    <property type="molecule type" value="Genomic_DNA"/>
</dbReference>